<dbReference type="CDD" id="cd02508">
    <property type="entry name" value="ADP_Glucose_PP"/>
    <property type="match status" value="1"/>
</dbReference>
<dbReference type="EC" id="2.7.7.27" evidence="9"/>
<dbReference type="SUPFAM" id="SSF51161">
    <property type="entry name" value="Trimeric LpxA-like enzymes"/>
    <property type="match status" value="1"/>
</dbReference>
<dbReference type="CDD" id="cd04651">
    <property type="entry name" value="LbH_G1P_AT_C"/>
    <property type="match status" value="1"/>
</dbReference>
<keyword evidence="10" id="KW-1185">Reference proteome</keyword>
<keyword evidence="7" id="KW-0119">Carbohydrate metabolism</keyword>
<keyword evidence="3 9" id="KW-0808">Transferase</keyword>
<dbReference type="PANTHER" id="PTHR43523">
    <property type="entry name" value="GLUCOSE-1-PHOSPHATE ADENYLYLTRANSFERASE-RELATED"/>
    <property type="match status" value="1"/>
</dbReference>
<dbReference type="PROSITE" id="PS00809">
    <property type="entry name" value="ADP_GLC_PYROPHOSPH_2"/>
    <property type="match status" value="1"/>
</dbReference>
<dbReference type="Gene3D" id="3.90.550.10">
    <property type="entry name" value="Spore Coat Polysaccharide Biosynthesis Protein SpsA, Chain A"/>
    <property type="match status" value="1"/>
</dbReference>
<dbReference type="AlphaFoldDB" id="A0A5Q0QA00"/>
<evidence type="ECO:0000256" key="4">
    <source>
        <dbReference type="ARBA" id="ARBA00022695"/>
    </source>
</evidence>
<evidence type="ECO:0000313" key="10">
    <source>
        <dbReference type="Proteomes" id="UP000326921"/>
    </source>
</evidence>
<keyword evidence="2" id="KW-0321">Glycogen metabolism</keyword>
<gene>
    <name evidence="9" type="ORF">GFH32_06460</name>
</gene>
<keyword evidence="6" id="KW-0067">ATP-binding</keyword>
<dbReference type="RefSeq" id="WP_153510381.1">
    <property type="nucleotide sequence ID" value="NZ_CP045652.1"/>
</dbReference>
<evidence type="ECO:0000256" key="3">
    <source>
        <dbReference type="ARBA" id="ARBA00022679"/>
    </source>
</evidence>
<sequence length="423" mass="46621">MAHKVVSIVLGGGRGTRLYPLTDQRSKPAVPIAGKYRLVDIPISNCLNSGYNKIFVLTQFNSASLNKHIKNSYNFSIFSKGFVDILAAEQTSEGDSWFEGTADAVRRTQKNLINVDYDYVLILSGDQLYQMDYSAMVEFHVKGGGDITIATIPVTGKEATGFGILKSDENGEVSSFIEKPAKDLLPDWTSEVPDELERQGRNYLASMGIYVFSKGVMKKLLAENKGMDFGKEIIPDAIGNVKILSYQYDSYWTDIGTISSFFDANIGLTDDIPAFNLFGETVYTRARMLPPSKVSGTTLNHVIVSDGCIILADKIHRSVMGIRSRVGAGTVIKMTYMMGSDYYEELTDVLEMTNSQQPPPIGVGERCYIENAILDKNCRIGNDVRIKGGKHLPDGDFEQYSVVDGIIVVKKNAVIHHNTSIGL</sequence>
<dbReference type="InterPro" id="IPR005836">
    <property type="entry name" value="ADP_Glu_pyroP_CS"/>
</dbReference>
<dbReference type="PROSITE" id="PS00808">
    <property type="entry name" value="ADP_GLC_PYROPHOSPH_1"/>
    <property type="match status" value="1"/>
</dbReference>
<keyword evidence="5" id="KW-0547">Nucleotide-binding</keyword>
<evidence type="ECO:0000256" key="6">
    <source>
        <dbReference type="ARBA" id="ARBA00022840"/>
    </source>
</evidence>
<evidence type="ECO:0000256" key="2">
    <source>
        <dbReference type="ARBA" id="ARBA00022600"/>
    </source>
</evidence>
<evidence type="ECO:0000256" key="7">
    <source>
        <dbReference type="ARBA" id="ARBA00023277"/>
    </source>
</evidence>
<feature type="domain" description="Nucleotidyl transferase" evidence="8">
    <location>
        <begin position="7"/>
        <end position="268"/>
    </location>
</feature>
<proteinExistence type="inferred from homology"/>
<dbReference type="InterPro" id="IPR005835">
    <property type="entry name" value="NTP_transferase_dom"/>
</dbReference>
<reference evidence="9 10" key="1">
    <citation type="submission" date="2019-10" db="EMBL/GenBank/DDBJ databases">
        <authorList>
            <person name="Dong K."/>
        </authorList>
    </citation>
    <scope>NUCLEOTIDE SEQUENCE [LARGE SCALE GENOMIC DNA]</scope>
    <source>
        <strain evidence="10">dk4302</strain>
    </source>
</reference>
<dbReference type="Proteomes" id="UP000326921">
    <property type="component" value="Chromosome"/>
</dbReference>
<accession>A0A5Q0QA00</accession>
<dbReference type="GO" id="GO:0008878">
    <property type="term" value="F:glucose-1-phosphate adenylyltransferase activity"/>
    <property type="evidence" value="ECO:0007669"/>
    <property type="project" value="UniProtKB-EC"/>
</dbReference>
<dbReference type="InterPro" id="IPR029044">
    <property type="entry name" value="Nucleotide-diphossugar_trans"/>
</dbReference>
<dbReference type="GO" id="GO:0005524">
    <property type="term" value="F:ATP binding"/>
    <property type="evidence" value="ECO:0007669"/>
    <property type="project" value="UniProtKB-KW"/>
</dbReference>
<evidence type="ECO:0000313" key="9">
    <source>
        <dbReference type="EMBL" id="QGA25979.1"/>
    </source>
</evidence>
<evidence type="ECO:0000256" key="5">
    <source>
        <dbReference type="ARBA" id="ARBA00022741"/>
    </source>
</evidence>
<comment type="similarity">
    <text evidence="1">Belongs to the bacterial/plant glucose-1-phosphate adenylyltransferase family.</text>
</comment>
<dbReference type="Pfam" id="PF25247">
    <property type="entry name" value="LbH_GLGC"/>
    <property type="match status" value="1"/>
</dbReference>
<dbReference type="InterPro" id="IPR011831">
    <property type="entry name" value="ADP-Glc_PPase"/>
</dbReference>
<protein>
    <submittedName>
        <fullName evidence="9">Glucose-1-phosphate adenylyltransferase</fullName>
        <ecNumber evidence="9">2.7.7.27</ecNumber>
    </submittedName>
</protein>
<dbReference type="EMBL" id="CP045652">
    <property type="protein sequence ID" value="QGA25979.1"/>
    <property type="molecule type" value="Genomic_DNA"/>
</dbReference>
<dbReference type="InterPro" id="IPR011004">
    <property type="entry name" value="Trimer_LpxA-like_sf"/>
</dbReference>
<dbReference type="Pfam" id="PF00483">
    <property type="entry name" value="NTP_transferase"/>
    <property type="match status" value="1"/>
</dbReference>
<evidence type="ECO:0000259" key="8">
    <source>
        <dbReference type="Pfam" id="PF00483"/>
    </source>
</evidence>
<organism evidence="9 10">
    <name type="scientific">Sphingobacterium zhuxiongii</name>
    <dbReference type="NCBI Taxonomy" id="2662364"/>
    <lineage>
        <taxon>Bacteria</taxon>
        <taxon>Pseudomonadati</taxon>
        <taxon>Bacteroidota</taxon>
        <taxon>Sphingobacteriia</taxon>
        <taxon>Sphingobacteriales</taxon>
        <taxon>Sphingobacteriaceae</taxon>
        <taxon>Sphingobacterium</taxon>
    </lineage>
</organism>
<dbReference type="NCBIfam" id="NF002772">
    <property type="entry name" value="PRK02862.1"/>
    <property type="match status" value="1"/>
</dbReference>
<dbReference type="PANTHER" id="PTHR43523:SF12">
    <property type="entry name" value="GLUCOSE-1-PHOSPHATE ADENYLYLTRANSFERASE LARGE SUBUNIT 1, CHLOROPLASTIC-RELATED"/>
    <property type="match status" value="1"/>
</dbReference>
<name>A0A5Q0QA00_9SPHI</name>
<dbReference type="KEGG" id="sphe:GFH32_06460"/>
<keyword evidence="4 9" id="KW-0548">Nucleotidyltransferase</keyword>
<dbReference type="GO" id="GO:0005978">
    <property type="term" value="P:glycogen biosynthetic process"/>
    <property type="evidence" value="ECO:0007669"/>
    <property type="project" value="InterPro"/>
</dbReference>
<evidence type="ECO:0000256" key="1">
    <source>
        <dbReference type="ARBA" id="ARBA00010443"/>
    </source>
</evidence>
<dbReference type="SUPFAM" id="SSF53448">
    <property type="entry name" value="Nucleotide-diphospho-sugar transferases"/>
    <property type="match status" value="1"/>
</dbReference>
<dbReference type="Gene3D" id="2.160.10.10">
    <property type="entry name" value="Hexapeptide repeat proteins"/>
    <property type="match status" value="1"/>
</dbReference>